<reference evidence="1 2" key="1">
    <citation type="journal article" date="2012" name="Genome Biol.">
        <title>The genome of the polar eukaryotic microalga coccomyxa subellipsoidea reveals traits of cold adaptation.</title>
        <authorList>
            <person name="Blanc G."/>
            <person name="Agarkova I."/>
            <person name="Grimwood J."/>
            <person name="Kuo A."/>
            <person name="Brueggeman A."/>
            <person name="Dunigan D."/>
            <person name="Gurnon J."/>
            <person name="Ladunga I."/>
            <person name="Lindquist E."/>
            <person name="Lucas S."/>
            <person name="Pangilinan J."/>
            <person name="Proschold T."/>
            <person name="Salamov A."/>
            <person name="Schmutz J."/>
            <person name="Weeks D."/>
            <person name="Yamada T."/>
            <person name="Claverie J.M."/>
            <person name="Grigoriev I."/>
            <person name="Van Etten J."/>
            <person name="Lomsadze A."/>
            <person name="Borodovsky M."/>
        </authorList>
    </citation>
    <scope>NUCLEOTIDE SEQUENCE [LARGE SCALE GENOMIC DNA]</scope>
    <source>
        <strain evidence="1 2">C-169</strain>
    </source>
</reference>
<name>I0Z9T5_COCSC</name>
<evidence type="ECO:0000313" key="1">
    <source>
        <dbReference type="EMBL" id="EIE27404.1"/>
    </source>
</evidence>
<evidence type="ECO:0000313" key="2">
    <source>
        <dbReference type="Proteomes" id="UP000007264"/>
    </source>
</evidence>
<accession>I0Z9T5</accession>
<protein>
    <submittedName>
        <fullName evidence="1">Uncharacterized protein</fullName>
    </submittedName>
</protein>
<dbReference type="AlphaFoldDB" id="I0Z9T5"/>
<organism evidence="1 2">
    <name type="scientific">Coccomyxa subellipsoidea (strain C-169)</name>
    <name type="common">Green microalga</name>
    <dbReference type="NCBI Taxonomy" id="574566"/>
    <lineage>
        <taxon>Eukaryota</taxon>
        <taxon>Viridiplantae</taxon>
        <taxon>Chlorophyta</taxon>
        <taxon>core chlorophytes</taxon>
        <taxon>Trebouxiophyceae</taxon>
        <taxon>Trebouxiophyceae incertae sedis</taxon>
        <taxon>Coccomyxaceae</taxon>
        <taxon>Coccomyxa</taxon>
        <taxon>Coccomyxa subellipsoidea</taxon>
    </lineage>
</organism>
<dbReference type="OrthoDB" id="438440at2759"/>
<sequence length="714" mass="75980">MGQTRNSGRLISAIRPSQTIKTLGIDSSDQLKDAFLALALSETVYRILDPGGLPQAAHVADELCRALPNPSDIQLRLQWSSPDLAHRYMVAQSKDALYVAFMGTKQQRDILINASIGMAPIWPEPACNSQICLLDLLHTLERASEIFRVPVSCIGYATPAIGNAALASLIEEKGWHSLFKNYILPEDLLGSFFGRRVHPSSADIPGAPAAPQPPAVASWQLPDLAGAAAAVATQLGGTKGGGAPQSPGRNRVLSAKAEPRSFNNIVPCPASQSGLVFSRPLHLGLPSPLLRDMLSGARGELSSMSLEMADTDAWLFRNDAGRRPRCSAAAAAGTRLAHSSVHKISIASTLPEASPQPLAASMVDDAPTKLDSWSTFVKADGRQRLWGTSAKAATIQAQHSPGLAAGAVYVQAPRPASGDSQGGALAQGDPLSSPCSCISSSSSLSSLDSEEEVALAAAGHLLGQIDGLKCDAAATILRRARLLASAFLLPLAVLGEYVPIGQQWSLAKPAQLRGVLTDVGDVSAELASDMSRVDALQRRLRTIFWMHRLPVYRARLRDIYDSNYGGGPNAEREGRIRRKHAWLADDVAPAMHVDSARVIAPPEKSTTSGMGRVDVSSHLSTASGDIEQQRKGLLLIVASLLTVIARRPDVEVDDAKHRHHVGPVTSPQEDRQLLLLSLQVPQAVVSSLQEGRDSSLHLMTNFHTTVVAVEPVSL</sequence>
<gene>
    <name evidence="1" type="ORF">COCSUDRAFT_55414</name>
</gene>
<dbReference type="PANTHER" id="PTHR47523">
    <property type="entry name" value="F21O3.11 PROTEIN"/>
    <property type="match status" value="1"/>
</dbReference>
<proteinExistence type="predicted"/>
<dbReference type="PANTHER" id="PTHR47523:SF1">
    <property type="entry name" value="F21O3.11 PROTEIN"/>
    <property type="match status" value="1"/>
</dbReference>
<dbReference type="KEGG" id="csl:COCSUDRAFT_55414"/>
<dbReference type="Proteomes" id="UP000007264">
    <property type="component" value="Unassembled WGS sequence"/>
</dbReference>
<dbReference type="RefSeq" id="XP_005651948.1">
    <property type="nucleotide sequence ID" value="XM_005651891.1"/>
</dbReference>
<dbReference type="EMBL" id="AGSI01000001">
    <property type="protein sequence ID" value="EIE27404.1"/>
    <property type="molecule type" value="Genomic_DNA"/>
</dbReference>
<keyword evidence="2" id="KW-1185">Reference proteome</keyword>
<dbReference type="GeneID" id="17045419"/>
<comment type="caution">
    <text evidence="1">The sequence shown here is derived from an EMBL/GenBank/DDBJ whole genome shotgun (WGS) entry which is preliminary data.</text>
</comment>